<keyword evidence="3" id="KW-0833">Ubl conjugation pathway</keyword>
<accession>A0A843U7J5</accession>
<evidence type="ECO:0000313" key="7">
    <source>
        <dbReference type="Proteomes" id="UP000652761"/>
    </source>
</evidence>
<evidence type="ECO:0000259" key="5">
    <source>
        <dbReference type="PROSITE" id="PS50097"/>
    </source>
</evidence>
<reference evidence="6" key="1">
    <citation type="submission" date="2017-07" db="EMBL/GenBank/DDBJ databases">
        <title>Taro Niue Genome Assembly and Annotation.</title>
        <authorList>
            <person name="Atibalentja N."/>
            <person name="Keating K."/>
            <person name="Fields C.J."/>
        </authorList>
    </citation>
    <scope>NUCLEOTIDE SEQUENCE</scope>
    <source>
        <strain evidence="6">Niue_2</strain>
        <tissue evidence="6">Leaf</tissue>
    </source>
</reference>
<name>A0A843U7J5_COLES</name>
<organism evidence="6 7">
    <name type="scientific">Colocasia esculenta</name>
    <name type="common">Wild taro</name>
    <name type="synonym">Arum esculentum</name>
    <dbReference type="NCBI Taxonomy" id="4460"/>
    <lineage>
        <taxon>Eukaryota</taxon>
        <taxon>Viridiplantae</taxon>
        <taxon>Streptophyta</taxon>
        <taxon>Embryophyta</taxon>
        <taxon>Tracheophyta</taxon>
        <taxon>Spermatophyta</taxon>
        <taxon>Magnoliopsida</taxon>
        <taxon>Liliopsida</taxon>
        <taxon>Araceae</taxon>
        <taxon>Aroideae</taxon>
        <taxon>Colocasieae</taxon>
        <taxon>Colocasia</taxon>
    </lineage>
</organism>
<dbReference type="EMBL" id="NMUH01000564">
    <property type="protein sequence ID" value="MQL81392.1"/>
    <property type="molecule type" value="Genomic_DNA"/>
</dbReference>
<dbReference type="InterPro" id="IPR011333">
    <property type="entry name" value="SKP1/BTB/POZ_sf"/>
</dbReference>
<evidence type="ECO:0000256" key="3">
    <source>
        <dbReference type="ARBA" id="ARBA00022786"/>
    </source>
</evidence>
<gene>
    <name evidence="6" type="ORF">Taro_013852</name>
</gene>
<dbReference type="AlphaFoldDB" id="A0A843U7J5"/>
<evidence type="ECO:0000256" key="4">
    <source>
        <dbReference type="SAM" id="MobiDB-lite"/>
    </source>
</evidence>
<feature type="region of interest" description="Disordered" evidence="4">
    <location>
        <begin position="1"/>
        <end position="30"/>
    </location>
</feature>
<dbReference type="PANTHER" id="PTHR31060">
    <property type="entry name" value="OSJNBA0011J08.25 PROTEIN-RELATED"/>
    <property type="match status" value="1"/>
</dbReference>
<sequence length="621" mass="70107">MSPHAIAGSLRQNGQRKEEENGRRGGGRGYLRGWRTLKLGEIEGFGDAAGDDSRRLVRKHSMTSWKKPRSNTWGRMADFGVRRVEPVQTKIRNVPIAVTPEGFWCCPSPVVFQKTIKNQNHQNKSKPSPPPRVAATATPSPPPKHGIQKTQLHMPENRQGPNQSRSRVICDDQRSLRTDPRTDLRTGTSALSPPPASVRTPKPSAENLQQKISVGFGQPDTSDLKIVLSGKEGIAVRMSVHRNVLAEHSTFFADKISAQSPISCVDIGDCEDVEIYVETVGLMYCQEMRQRLIKQSVPRVLRILKVAESLGFLSCIKSCLEYLEAVPWVGEEEENVVSLVRHLQHDNLGVNPILKRVSSDISNPPNDTLARIVELVLKSNEERGRREMKSLVLKLLKENNLLINGSVDICAETLHSSCWSCLGSLLLFFKQAAEPEFANKSLEEKDLVVRQIALEADNLLWLIEIMADRHVADEFAMMWTGQDELAALHQKLPIMSRHPVSCITARLFVCIGRGEMLPSKDTRQMLLQVWLQPLIDDYNWLQHGCRSFDRKVVEEGIGRTILTLPLEDQQNILLSWLGSFLKVGYSCPNLQRAFEIWWRRTFIRPYMEQEGSILPSERTLT</sequence>
<dbReference type="GO" id="GO:0016567">
    <property type="term" value="P:protein ubiquitination"/>
    <property type="evidence" value="ECO:0007669"/>
    <property type="project" value="UniProtKB-UniPathway"/>
</dbReference>
<dbReference type="Proteomes" id="UP000652761">
    <property type="component" value="Unassembled WGS sequence"/>
</dbReference>
<dbReference type="UniPathway" id="UPA00143"/>
<dbReference type="InterPro" id="IPR000210">
    <property type="entry name" value="BTB/POZ_dom"/>
</dbReference>
<comment type="pathway">
    <text evidence="2">Protein modification; protein ubiquitination.</text>
</comment>
<dbReference type="Pfam" id="PF25553">
    <property type="entry name" value="BTB-POZ_ANK-like"/>
    <property type="match status" value="1"/>
</dbReference>
<dbReference type="SUPFAM" id="SSF54695">
    <property type="entry name" value="POZ domain"/>
    <property type="match status" value="1"/>
</dbReference>
<dbReference type="OrthoDB" id="1855062at2759"/>
<dbReference type="Gene3D" id="3.30.710.10">
    <property type="entry name" value="Potassium Channel Kv1.1, Chain A"/>
    <property type="match status" value="1"/>
</dbReference>
<dbReference type="PANTHER" id="PTHR31060:SF5">
    <property type="entry name" value="PRLI-INTERACTING FACTOR G, PUTATIVE, EXPRESSED-RELATED"/>
    <property type="match status" value="1"/>
</dbReference>
<dbReference type="InterPro" id="IPR058039">
    <property type="entry name" value="At3g05675-like_ankyrin"/>
</dbReference>
<proteinExistence type="predicted"/>
<evidence type="ECO:0000256" key="1">
    <source>
        <dbReference type="ARBA" id="ARBA00002668"/>
    </source>
</evidence>
<dbReference type="PROSITE" id="PS50097">
    <property type="entry name" value="BTB"/>
    <property type="match status" value="1"/>
</dbReference>
<comment type="function">
    <text evidence="1">May act as a substrate-specific adapter of an E3 ubiquitin-protein ligase complex (CUL3-RBX1-BTB) which mediates the ubiquitination and subsequent proteasomal degradation of target proteins.</text>
</comment>
<evidence type="ECO:0000256" key="2">
    <source>
        <dbReference type="ARBA" id="ARBA00004906"/>
    </source>
</evidence>
<comment type="caution">
    <text evidence="6">The sequence shown here is derived from an EMBL/GenBank/DDBJ whole genome shotgun (WGS) entry which is preliminary data.</text>
</comment>
<feature type="region of interest" description="Disordered" evidence="4">
    <location>
        <begin position="119"/>
        <end position="205"/>
    </location>
</feature>
<keyword evidence="7" id="KW-1185">Reference proteome</keyword>
<protein>
    <recommendedName>
        <fullName evidence="5">BTB domain-containing protein</fullName>
    </recommendedName>
</protein>
<feature type="compositionally biased region" description="Basic and acidic residues" evidence="4">
    <location>
        <begin position="168"/>
        <end position="184"/>
    </location>
</feature>
<dbReference type="InterPro" id="IPR038920">
    <property type="entry name" value="At3g05675-like"/>
</dbReference>
<evidence type="ECO:0000313" key="6">
    <source>
        <dbReference type="EMBL" id="MQL81392.1"/>
    </source>
</evidence>
<feature type="domain" description="BTB" evidence="5">
    <location>
        <begin position="222"/>
        <end position="292"/>
    </location>
</feature>